<name>A0ABT6EXU3_9SYNE</name>
<dbReference type="SUPFAM" id="SSF53335">
    <property type="entry name" value="S-adenosyl-L-methionine-dependent methyltransferases"/>
    <property type="match status" value="1"/>
</dbReference>
<keyword evidence="4" id="KW-0808">Transferase</keyword>
<evidence type="ECO:0000313" key="5">
    <source>
        <dbReference type="Proteomes" id="UP001154265"/>
    </source>
</evidence>
<dbReference type="PANTHER" id="PTHR42998:SF1">
    <property type="entry name" value="TYPE I RESTRICTION ENZYME HINDI METHYLASE SUBUNIT"/>
    <property type="match status" value="1"/>
</dbReference>
<dbReference type="InterPro" id="IPR029464">
    <property type="entry name" value="HSDR_N"/>
</dbReference>
<evidence type="ECO:0000259" key="2">
    <source>
        <dbReference type="Pfam" id="PF02384"/>
    </source>
</evidence>
<keyword evidence="4" id="KW-0489">Methyltransferase</keyword>
<reference evidence="4" key="2">
    <citation type="submission" date="2022-01" db="EMBL/GenBank/DDBJ databases">
        <authorList>
            <person name="Zivanovic Y."/>
            <person name="Moreira D."/>
            <person name="Lopez-Garcia P."/>
        </authorList>
    </citation>
    <scope>NUCLEOTIDE SEQUENCE</scope>
    <source>
        <strain evidence="4">G9</strain>
    </source>
</reference>
<dbReference type="EMBL" id="JAKKUT010000002">
    <property type="protein sequence ID" value="MDG2990598.1"/>
    <property type="molecule type" value="Genomic_DNA"/>
</dbReference>
<feature type="domain" description="DNA methylase adenine-specific" evidence="2">
    <location>
        <begin position="281"/>
        <end position="590"/>
    </location>
</feature>
<dbReference type="InterPro" id="IPR052916">
    <property type="entry name" value="Type-I_RE_MTase_Subunit"/>
</dbReference>
<dbReference type="InterPro" id="IPR029063">
    <property type="entry name" value="SAM-dependent_MTases_sf"/>
</dbReference>
<feature type="domain" description="Type I restriction enzyme R protein N-terminal" evidence="3">
    <location>
        <begin position="26"/>
        <end position="145"/>
    </location>
</feature>
<dbReference type="GO" id="GO:0032259">
    <property type="term" value="P:methylation"/>
    <property type="evidence" value="ECO:0007669"/>
    <property type="project" value="UniProtKB-KW"/>
</dbReference>
<keyword evidence="1" id="KW-0680">Restriction system</keyword>
<proteinExistence type="predicted"/>
<dbReference type="PRINTS" id="PR00507">
    <property type="entry name" value="N12N6MTFRASE"/>
</dbReference>
<dbReference type="Gene3D" id="3.40.50.150">
    <property type="entry name" value="Vaccinia Virus protein VP39"/>
    <property type="match status" value="1"/>
</dbReference>
<accession>A0ABT6EXU3</accession>
<evidence type="ECO:0000259" key="3">
    <source>
        <dbReference type="Pfam" id="PF13588"/>
    </source>
</evidence>
<dbReference type="InterPro" id="IPR003356">
    <property type="entry name" value="DNA_methylase_A-5"/>
</dbReference>
<dbReference type="PANTHER" id="PTHR42998">
    <property type="entry name" value="TYPE I RESTRICTION ENZYME HINDVIIP M PROTEIN-RELATED"/>
    <property type="match status" value="1"/>
</dbReference>
<dbReference type="Pfam" id="PF13588">
    <property type="entry name" value="HSDR_N_2"/>
    <property type="match status" value="1"/>
</dbReference>
<evidence type="ECO:0000313" key="4">
    <source>
        <dbReference type="EMBL" id="MDG2990598.1"/>
    </source>
</evidence>
<keyword evidence="5" id="KW-1185">Reference proteome</keyword>
<dbReference type="Proteomes" id="UP001154265">
    <property type="component" value="Unassembled WGS sequence"/>
</dbReference>
<dbReference type="RefSeq" id="WP_277866504.1">
    <property type="nucleotide sequence ID" value="NZ_JAKKUT010000002.1"/>
</dbReference>
<sequence>MSKLLATLPDGKVCDFIDQKIRNDTPEEYVRQNIERRLVLELGYLPEQIEVEYPIKQGSKTVRVDLAIFREGDQHNQENIWIIIECKKDSVPPSASKDGVEQLRSYMAACDNSEWGMWTNGKKKTVLRRIRTEEGIEYEEPNDIPSKDGNIEEVDRPTRDALKNAVGDNLLFSFKICHDHIYVTDGLQKQPAFFELLKVIFCKIYDERNVRSPLEFYATALEKKSNDGRLTVFNRISKIFDAVKKQYPAIFDANDEIKLQPRSLAYIVGELQRYSFLSTNIDVKGKAYEELVGANLRGDRGEFFTPRNVQKMTIRMLDPKVTDKVLDQSCGTGGFLVIAMNEVIEKLKTQIKKQSGKVAEQAGVWSEALNESIKETARSNFFGIDINPDLVKATKMNMVMNNDGSGNIFRQDSLLHPHQWEGSFRKQFAKALNIDPKSLRGEKDLAHFDLIATNPPFGSKLPIKDQETLKQYQLGHVWRETETGWEPTDQLQTSAPPEILFIERCWQFLKPSGRMGIVLPDAILGAPGLLYVRYWMIKHCRIVASIDLHPDTFQPRNGTQTSVLILQKKTEEEINRGTMPDYEIFMAQVKAIGHDKRGKTVYRRNEEGEEILYPPKDQETIPLLERTATGEGTVRPLARQKQEDDDTEQVANEFIDWKKQVVLGW</sequence>
<dbReference type="GO" id="GO:0008168">
    <property type="term" value="F:methyltransferase activity"/>
    <property type="evidence" value="ECO:0007669"/>
    <property type="project" value="UniProtKB-KW"/>
</dbReference>
<dbReference type="InterPro" id="IPR002052">
    <property type="entry name" value="DNA_methylase_N6_adenine_CS"/>
</dbReference>
<dbReference type="Pfam" id="PF02384">
    <property type="entry name" value="N6_Mtase"/>
    <property type="match status" value="1"/>
</dbReference>
<organism evidence="4 5">
    <name type="scientific">Candidatus Synechococcus calcipolaris G9</name>
    <dbReference type="NCBI Taxonomy" id="1497997"/>
    <lineage>
        <taxon>Bacteria</taxon>
        <taxon>Bacillati</taxon>
        <taxon>Cyanobacteriota</taxon>
        <taxon>Cyanophyceae</taxon>
        <taxon>Synechococcales</taxon>
        <taxon>Synechococcaceae</taxon>
        <taxon>Synechococcus</taxon>
    </lineage>
</organism>
<comment type="caution">
    <text evidence="4">The sequence shown here is derived from an EMBL/GenBank/DDBJ whole genome shotgun (WGS) entry which is preliminary data.</text>
</comment>
<evidence type="ECO:0000256" key="1">
    <source>
        <dbReference type="ARBA" id="ARBA00022747"/>
    </source>
</evidence>
<protein>
    <submittedName>
        <fullName evidence="4">N-6 DNA methylase</fullName>
    </submittedName>
</protein>
<gene>
    <name evidence="4" type="ORF">L3556_06570</name>
</gene>
<dbReference type="PROSITE" id="PS00092">
    <property type="entry name" value="N6_MTASE"/>
    <property type="match status" value="1"/>
</dbReference>
<reference evidence="4" key="1">
    <citation type="journal article" date="2022" name="Genome Biol. Evol.">
        <title>A New Gene Family Diagnostic for Intracellular Biomineralization of Amorphous Ca Carbonates by Cyanobacteria.</title>
        <authorList>
            <person name="Benzerara K."/>
            <person name="Duprat E."/>
            <person name="Bitard-Feildel T."/>
            <person name="Caumes G."/>
            <person name="Cassier-Chauvat C."/>
            <person name="Chauvat F."/>
            <person name="Dezi M."/>
            <person name="Diop S.I."/>
            <person name="Gaschignard G."/>
            <person name="Gorgen S."/>
            <person name="Gugger M."/>
            <person name="Lopez-Garcia P."/>
            <person name="Millet M."/>
            <person name="Skouri-Panet F."/>
            <person name="Moreira D."/>
            <person name="Callebaut I."/>
        </authorList>
    </citation>
    <scope>NUCLEOTIDE SEQUENCE</scope>
    <source>
        <strain evidence="4">G9</strain>
    </source>
</reference>